<dbReference type="STRING" id="7918.ENSLOCP00000016226"/>
<feature type="domain" description="D-glutamate cyclase-like C-terminal" evidence="3">
    <location>
        <begin position="304"/>
        <end position="614"/>
    </location>
</feature>
<dbReference type="GO" id="GO:0006536">
    <property type="term" value="P:glutamate metabolic process"/>
    <property type="evidence" value="ECO:0000318"/>
    <property type="project" value="GO_Central"/>
</dbReference>
<dbReference type="Proteomes" id="UP000018468">
    <property type="component" value="Linkage group LG7"/>
</dbReference>
<dbReference type="OMA" id="MDSSHEC"/>
<protein>
    <submittedName>
        <fullName evidence="4">D-glutamate cyclase</fullName>
    </submittedName>
</protein>
<dbReference type="Gene3D" id="3.40.1640.10">
    <property type="entry name" value="PSTPO5379-like"/>
    <property type="match status" value="1"/>
</dbReference>
<dbReference type="GO" id="GO:0047820">
    <property type="term" value="F:D-glutamate cyclase activity"/>
    <property type="evidence" value="ECO:0000318"/>
    <property type="project" value="GO_Central"/>
</dbReference>
<evidence type="ECO:0000256" key="1">
    <source>
        <dbReference type="ARBA" id="ARBA00007896"/>
    </source>
</evidence>
<dbReference type="InParanoid" id="W5N6G7"/>
<dbReference type="eggNOG" id="ENOG502QV7A">
    <property type="taxonomic scope" value="Eukaryota"/>
</dbReference>
<reference evidence="4" key="3">
    <citation type="submission" date="2025-09" db="UniProtKB">
        <authorList>
            <consortium name="Ensembl"/>
        </authorList>
    </citation>
    <scope>IDENTIFICATION</scope>
</reference>
<dbReference type="EMBL" id="AHAT01031898">
    <property type="status" value="NOT_ANNOTATED_CDS"/>
    <property type="molecule type" value="Genomic_DNA"/>
</dbReference>
<dbReference type="InterPro" id="IPR009906">
    <property type="entry name" value="D-Glu_cyclase"/>
</dbReference>
<sequence length="626" mass="68077">ATMLCAKSLQHSHPAAIRALIRSKNHGIKNTSGIAAGYKQANIVILHKTLADDFEAFSHANNGPLPLLYRSPPGEWTCPKLAEDSDIRTDCPEYCMFENGNFAGSIPSLMSHSEEFEDMVTFYLGCSFSFEQTLRQAGIPVRNVEQDRNVSMYKTSVPCCGVGRFQCPLVVTMRPVPEGMLDAATQATHPASDVHGAPVHIGYPGLIGVEDLSRPDYGDAVELQPGDVPVFWACGVTGVEAVRSCKSPLAFTHSPGCMFLSDCEERASAPRPSAADTPLAFRVAREPLHYSLVSASAVQRIRALETLIRTEPGQRGNRALFLPNELLKACLSLSHANSVLITTGFPTLYNRNPPEETDGLPGALAMATMLQVLNKQVVIVTDNRAFDFSKRIIHDAVDQGVLNSEVPVRSLQATSPTSVFGFLCQEGETSAPRYDHLVAIERASMAADGNYNNARKVNIQHLVDPIDTLFTTARSIPGITTTGMGRGRNEMPVWKHSGEVVSAVPTQKFTGKDESSCFPLFPGVSNWGGYAVACALYILSCCPVHDRYRRKAVGFPQHTQHSSWASALPSVRKEEKLLEILEQYDVRSGAAGNLGLEVDGLRFHDAHSTMIQQLVDIALQPTASLC</sequence>
<dbReference type="PANTHER" id="PTHR32022:SF10">
    <property type="entry name" value="D-GLUTAMATE CYCLASE, MITOCHONDRIAL"/>
    <property type="match status" value="1"/>
</dbReference>
<evidence type="ECO:0000256" key="2">
    <source>
        <dbReference type="ARBA" id="ARBA00023239"/>
    </source>
</evidence>
<comment type="similarity">
    <text evidence="1">Belongs to the D-glutamate cyclase family.</text>
</comment>
<dbReference type="PANTHER" id="PTHR32022">
    <property type="entry name" value="D-GLUTAMATE CYCLASE, MITOCHONDRIAL"/>
    <property type="match status" value="1"/>
</dbReference>
<keyword evidence="2" id="KW-0456">Lyase</keyword>
<keyword evidence="5" id="KW-1185">Reference proteome</keyword>
<evidence type="ECO:0000313" key="5">
    <source>
        <dbReference type="Proteomes" id="UP000018468"/>
    </source>
</evidence>
<dbReference type="FunFam" id="3.30.2040.10:FF:000001">
    <property type="entry name" value="D-glutamate cyclase, mitochondrial"/>
    <property type="match status" value="1"/>
</dbReference>
<dbReference type="GeneTree" id="ENSGT00390000002237"/>
<dbReference type="AlphaFoldDB" id="W5N6G7"/>
<dbReference type="FunFam" id="3.40.1640.10:FF:000001">
    <property type="entry name" value="D-glutamate cyclase, mitochondrial"/>
    <property type="match status" value="1"/>
</dbReference>
<reference evidence="5" key="1">
    <citation type="submission" date="2011-12" db="EMBL/GenBank/DDBJ databases">
        <title>The Draft Genome of Lepisosteus oculatus.</title>
        <authorList>
            <consortium name="The Broad Institute Genome Assembly &amp; Analysis Group"/>
            <consortium name="Computational R&amp;D Group"/>
            <consortium name="and Sequencing Platform"/>
            <person name="Di Palma F."/>
            <person name="Alfoldi J."/>
            <person name="Johnson J."/>
            <person name="Berlin A."/>
            <person name="Gnerre S."/>
            <person name="Jaffe D."/>
            <person name="MacCallum I."/>
            <person name="Young S."/>
            <person name="Walker B.J."/>
            <person name="Lander E.S."/>
            <person name="Lindblad-Toh K."/>
        </authorList>
    </citation>
    <scope>NUCLEOTIDE SEQUENCE [LARGE SCALE GENOMIC DNA]</scope>
</reference>
<accession>W5N6G7</accession>
<dbReference type="Gene3D" id="3.90.1640.20">
    <property type="entry name" value="TON_0340"/>
    <property type="match status" value="1"/>
</dbReference>
<name>W5N6G7_LEPOC</name>
<dbReference type="Bgee" id="ENSLOCG00000013170">
    <property type="expression patterns" value="Expressed in mesonephros and 4 other cell types or tissues"/>
</dbReference>
<dbReference type="FunCoup" id="W5N6G7">
    <property type="interactions" value="230"/>
</dbReference>
<proteinExistence type="inferred from homology"/>
<dbReference type="InterPro" id="IPR038021">
    <property type="entry name" value="Putative_hydro-lyase"/>
</dbReference>
<dbReference type="Pfam" id="PF14336">
    <property type="entry name" value="GLUCM-like_C"/>
    <property type="match status" value="1"/>
</dbReference>
<dbReference type="SUPFAM" id="SSF160920">
    <property type="entry name" value="PSTPO5379-like"/>
    <property type="match status" value="1"/>
</dbReference>
<dbReference type="Ensembl" id="ENSLOCT00000016256.1">
    <property type="protein sequence ID" value="ENSLOCP00000016226.1"/>
    <property type="gene ID" value="ENSLOCG00000013170.1"/>
</dbReference>
<dbReference type="Gene3D" id="3.30.2040.10">
    <property type="entry name" value="PSTPO5379-like domain"/>
    <property type="match status" value="1"/>
</dbReference>
<evidence type="ECO:0000259" key="3">
    <source>
        <dbReference type="Pfam" id="PF14336"/>
    </source>
</evidence>
<evidence type="ECO:0000313" key="4">
    <source>
        <dbReference type="Ensembl" id="ENSLOCP00000016226.1"/>
    </source>
</evidence>
<dbReference type="Pfam" id="PF07286">
    <property type="entry name" value="D-Glu_cyclase"/>
    <property type="match status" value="1"/>
</dbReference>
<reference evidence="4" key="2">
    <citation type="submission" date="2025-08" db="UniProtKB">
        <authorList>
            <consortium name="Ensembl"/>
        </authorList>
    </citation>
    <scope>IDENTIFICATION</scope>
</reference>
<organism evidence="4 5">
    <name type="scientific">Lepisosteus oculatus</name>
    <name type="common">Spotted gar</name>
    <dbReference type="NCBI Taxonomy" id="7918"/>
    <lineage>
        <taxon>Eukaryota</taxon>
        <taxon>Metazoa</taxon>
        <taxon>Chordata</taxon>
        <taxon>Craniata</taxon>
        <taxon>Vertebrata</taxon>
        <taxon>Euteleostomi</taxon>
        <taxon>Actinopterygii</taxon>
        <taxon>Neopterygii</taxon>
        <taxon>Holostei</taxon>
        <taxon>Semionotiformes</taxon>
        <taxon>Lepisosteidae</taxon>
        <taxon>Lepisosteus</taxon>
    </lineage>
</organism>
<dbReference type="InterPro" id="IPR025504">
    <property type="entry name" value="GLUCM_C"/>
</dbReference>